<evidence type="ECO:0000256" key="3">
    <source>
        <dbReference type="PROSITE-ProRule" id="PRU10038"/>
    </source>
</evidence>
<keyword evidence="6" id="KW-1185">Reference proteome</keyword>
<name>A0ABN3V2F5_9PSEU</name>
<dbReference type="EMBL" id="BAAAUX010000002">
    <property type="protein sequence ID" value="GAA2775793.1"/>
    <property type="molecule type" value="Genomic_DNA"/>
</dbReference>
<dbReference type="PANTHER" id="PTHR48081">
    <property type="entry name" value="AB HYDROLASE SUPERFAMILY PROTEIN C4A8.06C"/>
    <property type="match status" value="1"/>
</dbReference>
<accession>A0ABN3V2F5</accession>
<dbReference type="Proteomes" id="UP001500979">
    <property type="component" value="Unassembled WGS sequence"/>
</dbReference>
<dbReference type="InterPro" id="IPR050300">
    <property type="entry name" value="GDXG_lipolytic_enzyme"/>
</dbReference>
<evidence type="ECO:0000256" key="2">
    <source>
        <dbReference type="ARBA" id="ARBA00022801"/>
    </source>
</evidence>
<dbReference type="PANTHER" id="PTHR48081:SF8">
    <property type="entry name" value="ALPHA_BETA HYDROLASE FOLD-3 DOMAIN-CONTAINING PROTEIN-RELATED"/>
    <property type="match status" value="1"/>
</dbReference>
<protein>
    <submittedName>
        <fullName evidence="5">Alpha/beta hydrolase</fullName>
    </submittedName>
</protein>
<dbReference type="Gene3D" id="3.40.50.1820">
    <property type="entry name" value="alpha/beta hydrolase"/>
    <property type="match status" value="1"/>
</dbReference>
<evidence type="ECO:0000259" key="4">
    <source>
        <dbReference type="Pfam" id="PF07859"/>
    </source>
</evidence>
<gene>
    <name evidence="5" type="ORF">GCM10010470_05160</name>
</gene>
<dbReference type="InterPro" id="IPR029058">
    <property type="entry name" value="AB_hydrolase_fold"/>
</dbReference>
<comment type="caution">
    <text evidence="5">The sequence shown here is derived from an EMBL/GenBank/DDBJ whole genome shotgun (WGS) entry which is preliminary data.</text>
</comment>
<dbReference type="InterPro" id="IPR013094">
    <property type="entry name" value="AB_hydrolase_3"/>
</dbReference>
<evidence type="ECO:0000313" key="5">
    <source>
        <dbReference type="EMBL" id="GAA2775793.1"/>
    </source>
</evidence>
<reference evidence="5 6" key="1">
    <citation type="journal article" date="2019" name="Int. J. Syst. Evol. Microbiol.">
        <title>The Global Catalogue of Microorganisms (GCM) 10K type strain sequencing project: providing services to taxonomists for standard genome sequencing and annotation.</title>
        <authorList>
            <consortium name="The Broad Institute Genomics Platform"/>
            <consortium name="The Broad Institute Genome Sequencing Center for Infectious Disease"/>
            <person name="Wu L."/>
            <person name="Ma J."/>
        </authorList>
    </citation>
    <scope>NUCLEOTIDE SEQUENCE [LARGE SCALE GENOMIC DNA]</scope>
    <source>
        <strain evidence="5 6">JCM 9383</strain>
    </source>
</reference>
<organism evidence="5 6">
    <name type="scientific">Saccharopolyspora taberi</name>
    <dbReference type="NCBI Taxonomy" id="60895"/>
    <lineage>
        <taxon>Bacteria</taxon>
        <taxon>Bacillati</taxon>
        <taxon>Actinomycetota</taxon>
        <taxon>Actinomycetes</taxon>
        <taxon>Pseudonocardiales</taxon>
        <taxon>Pseudonocardiaceae</taxon>
        <taxon>Saccharopolyspora</taxon>
    </lineage>
</organism>
<dbReference type="SUPFAM" id="SSF53474">
    <property type="entry name" value="alpha/beta-Hydrolases"/>
    <property type="match status" value="1"/>
</dbReference>
<dbReference type="RefSeq" id="WP_344677684.1">
    <property type="nucleotide sequence ID" value="NZ_BAAAUX010000002.1"/>
</dbReference>
<feature type="active site" evidence="3">
    <location>
        <position position="157"/>
    </location>
</feature>
<feature type="domain" description="Alpha/beta hydrolase fold-3" evidence="4">
    <location>
        <begin position="79"/>
        <end position="285"/>
    </location>
</feature>
<sequence length="317" mass="33628">MPLHPDAERLLSAMRERIPDLGGAVVDAAQARALFAELAPEHQPVPVHRVEERGIPGPGGALPVRVYWPAVSEAEPPVVVYFHGGGWVLGGLDSHDLHARNLTNGARAIVVSVDYRLAPEHPFPAPVEDACAALAWAAEHAAELGGDPARIAVAGDSAGGNLATAAALIAARQGAPRPVFQLLVYPVTDHDFTTESYVDDDGRGMLAPAHMRWFWDLYAPDAADRDDPRASPLRAPDLAGLPPAHVVVAECDPLRTEGERYAERLRLAGVRTSLQHCAGAFHGFAGFTDVLPFAAEAMAEAYSATARALDVPEPEAS</sequence>
<dbReference type="GO" id="GO:0016787">
    <property type="term" value="F:hydrolase activity"/>
    <property type="evidence" value="ECO:0007669"/>
    <property type="project" value="UniProtKB-KW"/>
</dbReference>
<proteinExistence type="inferred from homology"/>
<keyword evidence="2 5" id="KW-0378">Hydrolase</keyword>
<evidence type="ECO:0000313" key="6">
    <source>
        <dbReference type="Proteomes" id="UP001500979"/>
    </source>
</evidence>
<dbReference type="InterPro" id="IPR033140">
    <property type="entry name" value="Lipase_GDXG_put_SER_AS"/>
</dbReference>
<dbReference type="Pfam" id="PF07859">
    <property type="entry name" value="Abhydrolase_3"/>
    <property type="match status" value="1"/>
</dbReference>
<evidence type="ECO:0000256" key="1">
    <source>
        <dbReference type="ARBA" id="ARBA00010515"/>
    </source>
</evidence>
<comment type="similarity">
    <text evidence="1">Belongs to the 'GDXG' lipolytic enzyme family.</text>
</comment>
<dbReference type="PROSITE" id="PS01174">
    <property type="entry name" value="LIPASE_GDXG_SER"/>
    <property type="match status" value="1"/>
</dbReference>